<dbReference type="OrthoDB" id="938855at2"/>
<dbReference type="Pfam" id="PF13578">
    <property type="entry name" value="Methyltransf_24"/>
    <property type="match status" value="1"/>
</dbReference>
<comment type="caution">
    <text evidence="1">The sequence shown here is derived from an EMBL/GenBank/DDBJ whole genome shotgun (WGS) entry which is preliminary data.</text>
</comment>
<dbReference type="GO" id="GO:0008168">
    <property type="term" value="F:methyltransferase activity"/>
    <property type="evidence" value="ECO:0007669"/>
    <property type="project" value="UniProtKB-KW"/>
</dbReference>
<dbReference type="GO" id="GO:0032259">
    <property type="term" value="P:methylation"/>
    <property type="evidence" value="ECO:0007669"/>
    <property type="project" value="UniProtKB-KW"/>
</dbReference>
<dbReference type="Proteomes" id="UP000294558">
    <property type="component" value="Unassembled WGS sequence"/>
</dbReference>
<name>A0A4R7I193_9ACTN</name>
<organism evidence="1 2">
    <name type="scientific">Ilumatobacter fluminis</name>
    <dbReference type="NCBI Taxonomy" id="467091"/>
    <lineage>
        <taxon>Bacteria</taxon>
        <taxon>Bacillati</taxon>
        <taxon>Actinomycetota</taxon>
        <taxon>Acidimicrobiia</taxon>
        <taxon>Acidimicrobiales</taxon>
        <taxon>Ilumatobacteraceae</taxon>
        <taxon>Ilumatobacter</taxon>
    </lineage>
</organism>
<sequence>MNAVSTVKSAYAAGARGVGRGLRRVGVLGDEPPPREHRRRHWAYSLFCAHDSLAIAQLDVPWWTYGAIDAVEQWLDARDAPVRSFEWGSGASTIWLAKRVDSVDSVEHHRGFGEMMQAELGDLDVARASHVELTVIEPVESDAPEVGSKKEGMSGLDFSDYVGRIDDVGGSFDLIVIDGRAREACLTAALPHLADGGIVVFDNTHRRRYRDAIDAAGVTSDRYRGLTPTLPYPDETSLITLPVYGGRDQQA</sequence>
<dbReference type="AlphaFoldDB" id="A0A4R7I193"/>
<accession>A0A4R7I193</accession>
<keyword evidence="1" id="KW-0808">Transferase</keyword>
<dbReference type="SUPFAM" id="SSF53335">
    <property type="entry name" value="S-adenosyl-L-methionine-dependent methyltransferases"/>
    <property type="match status" value="1"/>
</dbReference>
<dbReference type="EMBL" id="SOAU01000001">
    <property type="protein sequence ID" value="TDT17327.1"/>
    <property type="molecule type" value="Genomic_DNA"/>
</dbReference>
<reference evidence="1 2" key="1">
    <citation type="submission" date="2019-03" db="EMBL/GenBank/DDBJ databases">
        <title>Sequencing the genomes of 1000 actinobacteria strains.</title>
        <authorList>
            <person name="Klenk H.-P."/>
        </authorList>
    </citation>
    <scope>NUCLEOTIDE SEQUENCE [LARGE SCALE GENOMIC DNA]</scope>
    <source>
        <strain evidence="1 2">DSM 18936</strain>
    </source>
</reference>
<dbReference type="Gene3D" id="3.40.50.150">
    <property type="entry name" value="Vaccinia Virus protein VP39"/>
    <property type="match status" value="1"/>
</dbReference>
<protein>
    <submittedName>
        <fullName evidence="1">Methyltransferase family protein</fullName>
    </submittedName>
</protein>
<dbReference type="RefSeq" id="WP_133869624.1">
    <property type="nucleotide sequence ID" value="NZ_SOAU01000001.1"/>
</dbReference>
<dbReference type="InterPro" id="IPR029063">
    <property type="entry name" value="SAM-dependent_MTases_sf"/>
</dbReference>
<evidence type="ECO:0000313" key="1">
    <source>
        <dbReference type="EMBL" id="TDT17327.1"/>
    </source>
</evidence>
<proteinExistence type="predicted"/>
<keyword evidence="1" id="KW-0489">Methyltransferase</keyword>
<evidence type="ECO:0000313" key="2">
    <source>
        <dbReference type="Proteomes" id="UP000294558"/>
    </source>
</evidence>
<gene>
    <name evidence="1" type="ORF">BDK89_2935</name>
</gene>
<keyword evidence="2" id="KW-1185">Reference proteome</keyword>